<sequence length="65" mass="7596">MEIAEIEHRETTGSRAKKVRLLDVWTEDKISFDGWLSASVCVAERFADWALESEHRNQPGDHERR</sequence>
<evidence type="ECO:0000313" key="1">
    <source>
        <dbReference type="EMBL" id="BAK37963.1"/>
    </source>
</evidence>
<protein>
    <submittedName>
        <fullName evidence="1">Uncharacterized protein</fullName>
    </submittedName>
</protein>
<dbReference type="EMBL" id="AP012204">
    <property type="protein sequence ID" value="BAK37963.1"/>
    <property type="molecule type" value="Genomic_DNA"/>
</dbReference>
<gene>
    <name evidence="1" type="ordered locus">MLP_49490</name>
</gene>
<keyword evidence="2" id="KW-1185">Reference proteome</keyword>
<dbReference type="KEGG" id="mph:MLP_49490"/>
<dbReference type="Proteomes" id="UP000007947">
    <property type="component" value="Chromosome"/>
</dbReference>
<dbReference type="AlphaFoldDB" id="F5XG29"/>
<proteinExistence type="predicted"/>
<accession>F5XG29</accession>
<evidence type="ECO:0000313" key="2">
    <source>
        <dbReference type="Proteomes" id="UP000007947"/>
    </source>
</evidence>
<reference evidence="1 2" key="1">
    <citation type="submission" date="2011-05" db="EMBL/GenBank/DDBJ databases">
        <title>Whole genome sequence of Microlunatus phosphovorus NM-1.</title>
        <authorList>
            <person name="Hosoyama A."/>
            <person name="Sasaki K."/>
            <person name="Harada T."/>
            <person name="Igarashi R."/>
            <person name="Kawakoshi A."/>
            <person name="Sasagawa M."/>
            <person name="Fukada J."/>
            <person name="Nakamura S."/>
            <person name="Katano Y."/>
            <person name="Hanada S."/>
            <person name="Kamagata Y."/>
            <person name="Nakamura N."/>
            <person name="Yamazaki S."/>
            <person name="Fujita N."/>
        </authorList>
    </citation>
    <scope>NUCLEOTIDE SEQUENCE [LARGE SCALE GENOMIC DNA]</scope>
    <source>
        <strain evidence="2">ATCC 700054 / DSM 10555 / JCM 9379 / NBRC 101784 / NCIMB 13414 / VKM Ac-1990 / NM-1</strain>
    </source>
</reference>
<dbReference type="HOGENOM" id="CLU_2844981_0_0_11"/>
<organism evidence="1 2">
    <name type="scientific">Microlunatus phosphovorus (strain ATCC 700054 / DSM 10555 / JCM 9379 / NBRC 101784 / NCIMB 13414 / VKM Ac-1990 / NM-1)</name>
    <dbReference type="NCBI Taxonomy" id="1032480"/>
    <lineage>
        <taxon>Bacteria</taxon>
        <taxon>Bacillati</taxon>
        <taxon>Actinomycetota</taxon>
        <taxon>Actinomycetes</taxon>
        <taxon>Propionibacteriales</taxon>
        <taxon>Propionibacteriaceae</taxon>
        <taxon>Microlunatus</taxon>
    </lineage>
</organism>
<name>F5XG29_MICPN</name>